<dbReference type="EMBL" id="JBHMBC010000018">
    <property type="protein sequence ID" value="MFB9820286.1"/>
    <property type="molecule type" value="Genomic_DNA"/>
</dbReference>
<protein>
    <submittedName>
        <fullName evidence="3">Amidohydrolase family protein</fullName>
    </submittedName>
</protein>
<name>A0ABV5XZW4_ARTRM</name>
<gene>
    <name evidence="3" type="ORF">ACFFP1_12360</name>
</gene>
<evidence type="ECO:0000313" key="4">
    <source>
        <dbReference type="Proteomes" id="UP001589702"/>
    </source>
</evidence>
<dbReference type="PANTHER" id="PTHR21240:SF28">
    <property type="entry name" value="ISO-OROTATE DECARBOXYLASE (EUROFUNG)"/>
    <property type="match status" value="1"/>
</dbReference>
<feature type="domain" description="Amidohydrolase-related" evidence="2">
    <location>
        <begin position="14"/>
        <end position="362"/>
    </location>
</feature>
<dbReference type="InterPro" id="IPR032466">
    <property type="entry name" value="Metal_Hydrolase"/>
</dbReference>
<comment type="caution">
    <text evidence="3">The sequence shown here is derived from an EMBL/GenBank/DDBJ whole genome shotgun (WGS) entry which is preliminary data.</text>
</comment>
<dbReference type="SUPFAM" id="SSF51556">
    <property type="entry name" value="Metallo-dependent hydrolases"/>
    <property type="match status" value="1"/>
</dbReference>
<dbReference type="InterPro" id="IPR006680">
    <property type="entry name" value="Amidohydro-rel"/>
</dbReference>
<accession>A0ABV5XZW4</accession>
<dbReference type="PANTHER" id="PTHR21240">
    <property type="entry name" value="2-AMINO-3-CARBOXYLMUCONATE-6-SEMIALDEHYDE DECARBOXYLASE"/>
    <property type="match status" value="1"/>
</dbReference>
<dbReference type="Pfam" id="PF04909">
    <property type="entry name" value="Amidohydro_2"/>
    <property type="match status" value="1"/>
</dbReference>
<organism evidence="3 4">
    <name type="scientific">Arthrobacter ramosus</name>
    <dbReference type="NCBI Taxonomy" id="1672"/>
    <lineage>
        <taxon>Bacteria</taxon>
        <taxon>Bacillati</taxon>
        <taxon>Actinomycetota</taxon>
        <taxon>Actinomycetes</taxon>
        <taxon>Micrococcales</taxon>
        <taxon>Micrococcaceae</taxon>
        <taxon>Arthrobacter</taxon>
    </lineage>
</organism>
<evidence type="ECO:0000259" key="2">
    <source>
        <dbReference type="Pfam" id="PF04909"/>
    </source>
</evidence>
<keyword evidence="4" id="KW-1185">Reference proteome</keyword>
<dbReference type="Gene3D" id="3.20.20.140">
    <property type="entry name" value="Metal-dependent hydrolases"/>
    <property type="match status" value="1"/>
</dbReference>
<evidence type="ECO:0000313" key="3">
    <source>
        <dbReference type="EMBL" id="MFB9820286.1"/>
    </source>
</evidence>
<evidence type="ECO:0000256" key="1">
    <source>
        <dbReference type="ARBA" id="ARBA00023239"/>
    </source>
</evidence>
<sequence>MTTALNPPGRDPIVDCDVHPMARTTEDFYPYLTAHWRRHFEERGVRTYARARDRYNHPADTQRLDAYPADGGPAGSDPELVIERHLDPYGITTALLLPQQPYGTTAWGDIDAANAFVNATNDYFVETWVDRDPRFGLAITVSPHDPAQAAAEIRRHAGTPGVVAVQLLVMERMLGDSWYNPIYEAAVEAGLPIAVHQSGSEGCYTFSQGPAGGVPRSYGERHSVLTQVGAANVADLIVNGTFEAFPSLKVVFVEWGFSWLPSLMNRLDLFWERDPGAALRIKKKPSEYIREHITFTTQPLDEVETQAELDALFSPAGVSDVLLFSSDYPHYDTDDPFFVLHNKIPEGLRRAVCYENALGVFGDKIFRTPFTL</sequence>
<dbReference type="RefSeq" id="WP_234754842.1">
    <property type="nucleotide sequence ID" value="NZ_BAAAWN010000001.1"/>
</dbReference>
<dbReference type="InterPro" id="IPR032465">
    <property type="entry name" value="ACMSD"/>
</dbReference>
<proteinExistence type="predicted"/>
<dbReference type="Proteomes" id="UP001589702">
    <property type="component" value="Unassembled WGS sequence"/>
</dbReference>
<keyword evidence="1" id="KW-0456">Lyase</keyword>
<reference evidence="3 4" key="1">
    <citation type="submission" date="2024-09" db="EMBL/GenBank/DDBJ databases">
        <authorList>
            <person name="Sun Q."/>
            <person name="Mori K."/>
        </authorList>
    </citation>
    <scope>NUCLEOTIDE SEQUENCE [LARGE SCALE GENOMIC DNA]</scope>
    <source>
        <strain evidence="3 4">JCM 1334</strain>
    </source>
</reference>